<proteinExistence type="predicted"/>
<gene>
    <name evidence="2" type="ORF">KIJ12_02155</name>
</gene>
<comment type="caution">
    <text evidence="2">The sequence shown here is derived from an EMBL/GenBank/DDBJ whole genome shotgun (WGS) entry which is preliminary data.</text>
</comment>
<accession>A0A9Q3SW85</accession>
<feature type="compositionally biased region" description="Polar residues" evidence="1">
    <location>
        <begin position="69"/>
        <end position="83"/>
    </location>
</feature>
<sequence>MQIYDSKVIQTKLSVAEQQADKISQELQRLQKAGRTDSYMQQQIKTLKNQLSNLKLIIMQLKKQLISAKKSNQKTNTQHFVRSNNHRNDL</sequence>
<dbReference type="AlphaFoldDB" id="A0A9Q3SW85"/>
<dbReference type="EMBL" id="JAHBFI010000005">
    <property type="protein sequence ID" value="MBZ5961969.1"/>
    <property type="molecule type" value="Genomic_DNA"/>
</dbReference>
<feature type="region of interest" description="Disordered" evidence="1">
    <location>
        <begin position="69"/>
        <end position="90"/>
    </location>
</feature>
<evidence type="ECO:0000313" key="2">
    <source>
        <dbReference type="EMBL" id="MBZ5961969.1"/>
    </source>
</evidence>
<evidence type="ECO:0000256" key="1">
    <source>
        <dbReference type="SAM" id="MobiDB-lite"/>
    </source>
</evidence>
<dbReference type="Proteomes" id="UP000752647">
    <property type="component" value="Unassembled WGS sequence"/>
</dbReference>
<dbReference type="RefSeq" id="WP_224126936.1">
    <property type="nucleotide sequence ID" value="NZ_JAHBEX010000002.1"/>
</dbReference>
<protein>
    <submittedName>
        <fullName evidence="2">Uncharacterized protein</fullName>
    </submittedName>
</protein>
<organism evidence="2 3">
    <name type="scientific">Leuconostoc gasicomitatum</name>
    <dbReference type="NCBI Taxonomy" id="115778"/>
    <lineage>
        <taxon>Bacteria</taxon>
        <taxon>Bacillati</taxon>
        <taxon>Bacillota</taxon>
        <taxon>Bacilli</taxon>
        <taxon>Lactobacillales</taxon>
        <taxon>Lactobacillaceae</taxon>
        <taxon>Leuconostoc</taxon>
        <taxon>Leuconostoc gelidum group</taxon>
    </lineage>
</organism>
<evidence type="ECO:0000313" key="3">
    <source>
        <dbReference type="Proteomes" id="UP000752647"/>
    </source>
</evidence>
<reference evidence="2" key="1">
    <citation type="submission" date="2021-05" db="EMBL/GenBank/DDBJ databases">
        <title>Pangenome of Leuconostoc gelidum warrants species status for Leuconostoc gelidum subsp. gasicomitatum.</title>
        <authorList>
            <person name="Johansson P."/>
            <person name="Sade E."/>
            <person name="Hultman J."/>
            <person name="Auvinen P."/>
            <person name="Bjorkroth J."/>
        </authorList>
    </citation>
    <scope>NUCLEOTIDE SEQUENCE</scope>
    <source>
        <strain evidence="2">A.21.4</strain>
    </source>
</reference>
<name>A0A9Q3SW85_9LACO</name>